<dbReference type="CDD" id="cd17472">
    <property type="entry name" value="MFS_YajR_like"/>
    <property type="match status" value="1"/>
</dbReference>
<dbReference type="EMBL" id="JAVRIE010000002">
    <property type="protein sequence ID" value="MDT0582227.1"/>
    <property type="molecule type" value="Genomic_DNA"/>
</dbReference>
<name>A0AAW8QZ43_9ALTE</name>
<dbReference type="Gene3D" id="1.20.1250.20">
    <property type="entry name" value="MFS general substrate transporter like domains"/>
    <property type="match status" value="1"/>
</dbReference>
<dbReference type="PANTHER" id="PTHR23517:SF2">
    <property type="entry name" value="MULTIDRUG RESISTANCE PROTEIN MDTH"/>
    <property type="match status" value="1"/>
</dbReference>
<evidence type="ECO:0000256" key="7">
    <source>
        <dbReference type="SAM" id="Phobius"/>
    </source>
</evidence>
<feature type="transmembrane region" description="Helical" evidence="7">
    <location>
        <begin position="99"/>
        <end position="119"/>
    </location>
</feature>
<dbReference type="GO" id="GO:0005886">
    <property type="term" value="C:plasma membrane"/>
    <property type="evidence" value="ECO:0007669"/>
    <property type="project" value="UniProtKB-SubCell"/>
</dbReference>
<feature type="transmembrane region" description="Helical" evidence="7">
    <location>
        <begin position="296"/>
        <end position="313"/>
    </location>
</feature>
<evidence type="ECO:0000313" key="9">
    <source>
        <dbReference type="EMBL" id="MDT0582227.1"/>
    </source>
</evidence>
<feature type="transmembrane region" description="Helical" evidence="7">
    <location>
        <begin position="364"/>
        <end position="382"/>
    </location>
</feature>
<feature type="transmembrane region" description="Helical" evidence="7">
    <location>
        <begin position="75"/>
        <end position="93"/>
    </location>
</feature>
<dbReference type="InterPro" id="IPR036259">
    <property type="entry name" value="MFS_trans_sf"/>
</dbReference>
<dbReference type="InterPro" id="IPR011701">
    <property type="entry name" value="MFS"/>
</dbReference>
<feature type="transmembrane region" description="Helical" evidence="7">
    <location>
        <begin position="272"/>
        <end position="290"/>
    </location>
</feature>
<dbReference type="SUPFAM" id="SSF103473">
    <property type="entry name" value="MFS general substrate transporter"/>
    <property type="match status" value="1"/>
</dbReference>
<organism evidence="9 10">
    <name type="scientific">Brumicola blandensis</name>
    <dbReference type="NCBI Taxonomy" id="3075611"/>
    <lineage>
        <taxon>Bacteria</taxon>
        <taxon>Pseudomonadati</taxon>
        <taxon>Pseudomonadota</taxon>
        <taxon>Gammaproteobacteria</taxon>
        <taxon>Alteromonadales</taxon>
        <taxon>Alteromonadaceae</taxon>
        <taxon>Brumicola</taxon>
    </lineage>
</organism>
<dbReference type="PROSITE" id="PS50850">
    <property type="entry name" value="MFS"/>
    <property type="match status" value="1"/>
</dbReference>
<accession>A0AAW8QZ43</accession>
<proteinExistence type="predicted"/>
<dbReference type="PROSITE" id="PS00216">
    <property type="entry name" value="SUGAR_TRANSPORT_1"/>
    <property type="match status" value="1"/>
</dbReference>
<dbReference type="Pfam" id="PF07690">
    <property type="entry name" value="MFS_1"/>
    <property type="match status" value="1"/>
</dbReference>
<evidence type="ECO:0000256" key="4">
    <source>
        <dbReference type="ARBA" id="ARBA00022692"/>
    </source>
</evidence>
<dbReference type="GO" id="GO:0022857">
    <property type="term" value="F:transmembrane transporter activity"/>
    <property type="evidence" value="ECO:0007669"/>
    <property type="project" value="InterPro"/>
</dbReference>
<feature type="transmembrane region" description="Helical" evidence="7">
    <location>
        <begin position="131"/>
        <end position="155"/>
    </location>
</feature>
<evidence type="ECO:0000256" key="3">
    <source>
        <dbReference type="ARBA" id="ARBA00022475"/>
    </source>
</evidence>
<dbReference type="RefSeq" id="WP_311361002.1">
    <property type="nucleotide sequence ID" value="NZ_JAVRIE010000002.1"/>
</dbReference>
<dbReference type="InterPro" id="IPR020846">
    <property type="entry name" value="MFS_dom"/>
</dbReference>
<evidence type="ECO:0000256" key="6">
    <source>
        <dbReference type="ARBA" id="ARBA00023136"/>
    </source>
</evidence>
<keyword evidence="10" id="KW-1185">Reference proteome</keyword>
<feature type="transmembrane region" description="Helical" evidence="7">
    <location>
        <begin position="40"/>
        <end position="63"/>
    </location>
</feature>
<evidence type="ECO:0000256" key="1">
    <source>
        <dbReference type="ARBA" id="ARBA00004651"/>
    </source>
</evidence>
<feature type="transmembrane region" description="Helical" evidence="7">
    <location>
        <begin position="212"/>
        <end position="235"/>
    </location>
</feature>
<feature type="transmembrane region" description="Helical" evidence="7">
    <location>
        <begin position="161"/>
        <end position="182"/>
    </location>
</feature>
<dbReference type="PANTHER" id="PTHR23517">
    <property type="entry name" value="RESISTANCE PROTEIN MDTM, PUTATIVE-RELATED-RELATED"/>
    <property type="match status" value="1"/>
</dbReference>
<dbReference type="Gene3D" id="3.30.70.100">
    <property type="match status" value="1"/>
</dbReference>
<comment type="caution">
    <text evidence="9">The sequence shown here is derived from an EMBL/GenBank/DDBJ whole genome shotgun (WGS) entry which is preliminary data.</text>
</comment>
<dbReference type="Proteomes" id="UP001249020">
    <property type="component" value="Unassembled WGS sequence"/>
</dbReference>
<feature type="domain" description="Major facilitator superfamily (MFS) profile" evidence="8">
    <location>
        <begin position="8"/>
        <end position="387"/>
    </location>
</feature>
<comment type="subcellular location">
    <subcellularLocation>
        <location evidence="1">Cell membrane</location>
        <topology evidence="1">Multi-pass membrane protein</topology>
    </subcellularLocation>
</comment>
<reference evidence="9 10" key="1">
    <citation type="submission" date="2023-09" db="EMBL/GenBank/DDBJ databases">
        <authorList>
            <person name="Rey-Velasco X."/>
        </authorList>
    </citation>
    <scope>NUCLEOTIDE SEQUENCE [LARGE SCALE GENOMIC DNA]</scope>
    <source>
        <strain evidence="9 10">W409</strain>
    </source>
</reference>
<keyword evidence="6 7" id="KW-0472">Membrane</keyword>
<keyword evidence="2" id="KW-0813">Transport</keyword>
<keyword evidence="5 7" id="KW-1133">Transmembrane helix</keyword>
<dbReference type="InterPro" id="IPR005829">
    <property type="entry name" value="Sugar_transporter_CS"/>
</dbReference>
<evidence type="ECO:0000256" key="5">
    <source>
        <dbReference type="ARBA" id="ARBA00022989"/>
    </source>
</evidence>
<evidence type="ECO:0000259" key="8">
    <source>
        <dbReference type="PROSITE" id="PS50850"/>
    </source>
</evidence>
<dbReference type="InterPro" id="IPR050171">
    <property type="entry name" value="MFS_Transporters"/>
</dbReference>
<dbReference type="AlphaFoldDB" id="A0AAW8QZ43"/>
<evidence type="ECO:0000313" key="10">
    <source>
        <dbReference type="Proteomes" id="UP001249020"/>
    </source>
</evidence>
<keyword evidence="4 7" id="KW-0812">Transmembrane</keyword>
<keyword evidence="3" id="KW-1003">Cell membrane</keyword>
<protein>
    <submittedName>
        <fullName evidence="9">MFS transporter</fullName>
    </submittedName>
</protein>
<gene>
    <name evidence="9" type="ORF">RM544_06735</name>
</gene>
<sequence length="451" mass="48503">MNASEVRAAITLASVYVLRMLGLFMVIPVLAIAAVEYPDYSPLLVGLAIGGYGLTQAILQIPMGILSDKWGRKPVIYLGLSFFALGSIIAATADTMTMLTVGRVLQGAGAIAGAVMALATDVTRESERAKVMAIIGVSIGFSFYLALLVGPVIAGTFGLSGIFWITAVLTICCIPLIQFGVVTPAQQTPAGDTIPRRNQLKSLLIDSNLWRLNLSVLIVHMLITCFFVQVPTLLSEADFGLNEHWKIYTPILLISVLFLVVLMKLGARVPTGIAFIFSLLLMSFGFGLFLLPGLDWKLITLAGILFFAGFNYMEAHMPALVSSIAPAGRKGSAMGIYASHQFFGAFLGGVLSGVLTQWMEADTAIYACLLVIFIGMILAAGIQSAKRVKRVTLKIPAGAAWTKETDYSNIQQELSSIEQVHDVSIDLVEQAIYLKVDSKGFDLKQAKALIQ</sequence>
<feature type="transmembrane region" description="Helical" evidence="7">
    <location>
        <begin position="12"/>
        <end position="34"/>
    </location>
</feature>
<feature type="transmembrane region" description="Helical" evidence="7">
    <location>
        <begin position="247"/>
        <end position="265"/>
    </location>
</feature>
<evidence type="ECO:0000256" key="2">
    <source>
        <dbReference type="ARBA" id="ARBA00022448"/>
    </source>
</evidence>
<feature type="transmembrane region" description="Helical" evidence="7">
    <location>
        <begin position="334"/>
        <end position="358"/>
    </location>
</feature>